<evidence type="ECO:0000256" key="1">
    <source>
        <dbReference type="ARBA" id="ARBA00004141"/>
    </source>
</evidence>
<dbReference type="InterPro" id="IPR007016">
    <property type="entry name" value="O-antigen_ligase-rel_domated"/>
</dbReference>
<feature type="transmembrane region" description="Helical" evidence="5">
    <location>
        <begin position="317"/>
        <end position="340"/>
    </location>
</feature>
<feature type="transmembrane region" description="Helical" evidence="5">
    <location>
        <begin position="121"/>
        <end position="143"/>
    </location>
</feature>
<dbReference type="InterPro" id="IPR051533">
    <property type="entry name" value="WaaL-like"/>
</dbReference>
<dbReference type="GO" id="GO:0016874">
    <property type="term" value="F:ligase activity"/>
    <property type="evidence" value="ECO:0007669"/>
    <property type="project" value="UniProtKB-KW"/>
</dbReference>
<gene>
    <name evidence="7" type="ORF">AACH06_09025</name>
</gene>
<evidence type="ECO:0000256" key="2">
    <source>
        <dbReference type="ARBA" id="ARBA00022692"/>
    </source>
</evidence>
<evidence type="ECO:0000313" key="8">
    <source>
        <dbReference type="Proteomes" id="UP001371218"/>
    </source>
</evidence>
<evidence type="ECO:0000259" key="6">
    <source>
        <dbReference type="Pfam" id="PF04932"/>
    </source>
</evidence>
<dbReference type="PANTHER" id="PTHR37422:SF13">
    <property type="entry name" value="LIPOPOLYSACCHARIDE BIOSYNTHESIS PROTEIN PA4999-RELATED"/>
    <property type="match status" value="1"/>
</dbReference>
<evidence type="ECO:0000256" key="5">
    <source>
        <dbReference type="SAM" id="Phobius"/>
    </source>
</evidence>
<dbReference type="PANTHER" id="PTHR37422">
    <property type="entry name" value="TEICHURONIC ACID BIOSYNTHESIS PROTEIN TUAE"/>
    <property type="match status" value="1"/>
</dbReference>
<accession>A0ABU9BLW9</accession>
<dbReference type="EMBL" id="JBBUTG010000004">
    <property type="protein sequence ID" value="MEK8030954.1"/>
    <property type="molecule type" value="Genomic_DNA"/>
</dbReference>
<organism evidence="7 8">
    <name type="scientific">Ideonella lacteola</name>
    <dbReference type="NCBI Taxonomy" id="2984193"/>
    <lineage>
        <taxon>Bacteria</taxon>
        <taxon>Pseudomonadati</taxon>
        <taxon>Pseudomonadota</taxon>
        <taxon>Betaproteobacteria</taxon>
        <taxon>Burkholderiales</taxon>
        <taxon>Sphaerotilaceae</taxon>
        <taxon>Ideonella</taxon>
    </lineage>
</organism>
<proteinExistence type="predicted"/>
<keyword evidence="4 5" id="KW-0472">Membrane</keyword>
<dbReference type="RefSeq" id="WP_341425321.1">
    <property type="nucleotide sequence ID" value="NZ_JBBUTG010000004.1"/>
</dbReference>
<feature type="transmembrane region" description="Helical" evidence="5">
    <location>
        <begin position="386"/>
        <end position="402"/>
    </location>
</feature>
<comment type="caution">
    <text evidence="7">The sequence shown here is derived from an EMBL/GenBank/DDBJ whole genome shotgun (WGS) entry which is preliminary data.</text>
</comment>
<keyword evidence="2 5" id="KW-0812">Transmembrane</keyword>
<sequence length="471" mass="50745">MSVLTLAWLLPVFVVAVPCMGIAATGGSYHDSSRLLQLGALLLGTSVMLPYGWMRPLQPSAQCLAWAMLLTFLALASVMSSDIPSMAWRELAVILGMVGVVAGTSSALVEGGAAALSRFSLAALAGCTLYSAVLCLLILTPLFEAHTLAWPDLTVGYDNYRFFNHVQTVALPLLALQAQDPRRRRSIRAAAWLSMAIYWSFVFCSGARGTAVAIALAMVVCIGVIGFRTAWPMVRTMLSGAAAGAVAYAALFILLPARAGFPVSAERTISSLASDNSRQLLWQLALEYVTASPWLGVGPMHYAHFPNPKAAHPHNVYLQIAAEWGIPMLLAIVTVAGKGLRKLRQTILTISEDANRNEGVGLFIACVAILADGAVSGNFVMPVSQMWIAYCLAWAITWIRLYGPGGREAQTVHRIPMTRSRLLVVGLVLSQVWLISAIWQEALKLDAHVAHVSQTAGDVKTKPRFWSAGWF</sequence>
<feature type="transmembrane region" description="Helical" evidence="5">
    <location>
        <begin position="237"/>
        <end position="259"/>
    </location>
</feature>
<feature type="transmembrane region" description="Helical" evidence="5">
    <location>
        <begin position="360"/>
        <end position="380"/>
    </location>
</feature>
<feature type="domain" description="O-antigen ligase-related" evidence="6">
    <location>
        <begin position="194"/>
        <end position="332"/>
    </location>
</feature>
<reference evidence="7 8" key="1">
    <citation type="submission" date="2024-04" db="EMBL/GenBank/DDBJ databases">
        <title>Novel species of the genus Ideonella isolated from streams.</title>
        <authorList>
            <person name="Lu H."/>
        </authorList>
    </citation>
    <scope>NUCLEOTIDE SEQUENCE [LARGE SCALE GENOMIC DNA]</scope>
    <source>
        <strain evidence="7 8">DXS29W</strain>
    </source>
</reference>
<evidence type="ECO:0000313" key="7">
    <source>
        <dbReference type="EMBL" id="MEK8030954.1"/>
    </source>
</evidence>
<name>A0ABU9BLW9_9BURK</name>
<evidence type="ECO:0000256" key="4">
    <source>
        <dbReference type="ARBA" id="ARBA00023136"/>
    </source>
</evidence>
<protein>
    <submittedName>
        <fullName evidence="7">O-antigen ligase family protein</fullName>
    </submittedName>
</protein>
<feature type="transmembrane region" description="Helical" evidence="5">
    <location>
        <begin position="91"/>
        <end position="109"/>
    </location>
</feature>
<feature type="transmembrane region" description="Helical" evidence="5">
    <location>
        <begin position="211"/>
        <end position="231"/>
    </location>
</feature>
<keyword evidence="7" id="KW-0436">Ligase</keyword>
<feature type="transmembrane region" description="Helical" evidence="5">
    <location>
        <begin position="422"/>
        <end position="439"/>
    </location>
</feature>
<keyword evidence="3 5" id="KW-1133">Transmembrane helix</keyword>
<comment type="subcellular location">
    <subcellularLocation>
        <location evidence="1">Membrane</location>
        <topology evidence="1">Multi-pass membrane protein</topology>
    </subcellularLocation>
</comment>
<keyword evidence="8" id="KW-1185">Reference proteome</keyword>
<dbReference type="Proteomes" id="UP001371218">
    <property type="component" value="Unassembled WGS sequence"/>
</dbReference>
<feature type="transmembrane region" description="Helical" evidence="5">
    <location>
        <begin position="33"/>
        <end position="51"/>
    </location>
</feature>
<dbReference type="Pfam" id="PF04932">
    <property type="entry name" value="Wzy_C"/>
    <property type="match status" value="1"/>
</dbReference>
<evidence type="ECO:0000256" key="3">
    <source>
        <dbReference type="ARBA" id="ARBA00022989"/>
    </source>
</evidence>
<feature type="transmembrane region" description="Helical" evidence="5">
    <location>
        <begin position="63"/>
        <end position="79"/>
    </location>
</feature>